<organism evidence="2">
    <name type="scientific">Arion vulgaris</name>
    <dbReference type="NCBI Taxonomy" id="1028688"/>
    <lineage>
        <taxon>Eukaryota</taxon>
        <taxon>Metazoa</taxon>
        <taxon>Spiralia</taxon>
        <taxon>Lophotrochozoa</taxon>
        <taxon>Mollusca</taxon>
        <taxon>Gastropoda</taxon>
        <taxon>Heterobranchia</taxon>
        <taxon>Euthyneura</taxon>
        <taxon>Panpulmonata</taxon>
        <taxon>Eupulmonata</taxon>
        <taxon>Stylommatophora</taxon>
        <taxon>Helicina</taxon>
        <taxon>Arionoidea</taxon>
        <taxon>Arionidae</taxon>
        <taxon>Arion</taxon>
    </lineage>
</organism>
<reference evidence="2" key="1">
    <citation type="submission" date="2014-12" db="EMBL/GenBank/DDBJ databases">
        <title>Insight into the proteome of Arion vulgaris.</title>
        <authorList>
            <person name="Aradska J."/>
            <person name="Bulat T."/>
            <person name="Smidak R."/>
            <person name="Sarate P."/>
            <person name="Gangsoo J."/>
            <person name="Sialana F."/>
            <person name="Bilban M."/>
            <person name="Lubec G."/>
        </authorList>
    </citation>
    <scope>NUCLEOTIDE SEQUENCE</scope>
    <source>
        <tissue evidence="2">Skin</tissue>
    </source>
</reference>
<evidence type="ECO:0000313" key="2">
    <source>
        <dbReference type="EMBL" id="CEK64880.1"/>
    </source>
</evidence>
<feature type="non-terminal residue" evidence="2">
    <location>
        <position position="120"/>
    </location>
</feature>
<feature type="compositionally biased region" description="Polar residues" evidence="1">
    <location>
        <begin position="57"/>
        <end position="66"/>
    </location>
</feature>
<feature type="compositionally biased region" description="Low complexity" evidence="1">
    <location>
        <begin position="1"/>
        <end position="11"/>
    </location>
</feature>
<dbReference type="EMBL" id="HACG01018015">
    <property type="protein sequence ID" value="CEK64880.1"/>
    <property type="molecule type" value="Transcribed_RNA"/>
</dbReference>
<feature type="region of interest" description="Disordered" evidence="1">
    <location>
        <begin position="1"/>
        <end position="120"/>
    </location>
</feature>
<name>A0A0B6ZAZ3_9EUPU</name>
<accession>A0A0B6ZAZ3</accession>
<proteinExistence type="predicted"/>
<feature type="compositionally biased region" description="Pro residues" evidence="1">
    <location>
        <begin position="67"/>
        <end position="80"/>
    </location>
</feature>
<feature type="compositionally biased region" description="Basic and acidic residues" evidence="1">
    <location>
        <begin position="15"/>
        <end position="43"/>
    </location>
</feature>
<dbReference type="AlphaFoldDB" id="A0A0B6ZAZ3"/>
<feature type="compositionally biased region" description="Polar residues" evidence="1">
    <location>
        <begin position="91"/>
        <end position="114"/>
    </location>
</feature>
<protein>
    <submittedName>
        <fullName evidence="2">Uncharacterized protein</fullName>
    </submittedName>
</protein>
<sequence>AYYNPNNNNNNTIKENQDLSSRPRSDDVGNKLKEWQDSHEDPRGGSNKHVSGRLSPPYSNIGTQNREPPPQPTHNPPPKPSAHDRLFHQPGTPQKVSINTYSRQPNFYENTTPLQHEPSP</sequence>
<gene>
    <name evidence="2" type="primary">ORF53214</name>
</gene>
<evidence type="ECO:0000256" key="1">
    <source>
        <dbReference type="SAM" id="MobiDB-lite"/>
    </source>
</evidence>
<feature type="non-terminal residue" evidence="2">
    <location>
        <position position="1"/>
    </location>
</feature>